<protein>
    <submittedName>
        <fullName evidence="2">Uncharacterized protein</fullName>
    </submittedName>
</protein>
<keyword evidence="3" id="KW-1185">Reference proteome</keyword>
<gene>
    <name evidence="2" type="ORF">SeMB42_g04258</name>
</gene>
<sequence>MQTTCLSKLRRYDTLYLPSSLGRKPSQMRNEHIQESFAYFDGVTVESLYNLLENRRVGHFDGYDVPQAPLKKRSKDGPSLYSIGGSTPTESIQHHHPMMRLLPPGPDVFSGHQLAPIRLKFPLRSNNHGSRQ</sequence>
<feature type="region of interest" description="Disordered" evidence="1">
    <location>
        <begin position="62"/>
        <end position="104"/>
    </location>
</feature>
<dbReference type="AlphaFoldDB" id="A0A507CZK5"/>
<evidence type="ECO:0000256" key="1">
    <source>
        <dbReference type="SAM" id="MobiDB-lite"/>
    </source>
</evidence>
<dbReference type="EMBL" id="QEAN01000168">
    <property type="protein sequence ID" value="TPX44647.1"/>
    <property type="molecule type" value="Genomic_DNA"/>
</dbReference>
<comment type="caution">
    <text evidence="2">The sequence shown here is derived from an EMBL/GenBank/DDBJ whole genome shotgun (WGS) entry which is preliminary data.</text>
</comment>
<dbReference type="Proteomes" id="UP000317494">
    <property type="component" value="Unassembled WGS sequence"/>
</dbReference>
<name>A0A507CZK5_9FUNG</name>
<reference evidence="2 3" key="1">
    <citation type="journal article" date="2019" name="Sci. Rep.">
        <title>Comparative genomics of chytrid fungi reveal insights into the obligate biotrophic and pathogenic lifestyle of Synchytrium endobioticum.</title>
        <authorList>
            <person name="van de Vossenberg B.T.L.H."/>
            <person name="Warris S."/>
            <person name="Nguyen H.D.T."/>
            <person name="van Gent-Pelzer M.P.E."/>
            <person name="Joly D.L."/>
            <person name="van de Geest H.C."/>
            <person name="Bonants P.J.M."/>
            <person name="Smith D.S."/>
            <person name="Levesque C.A."/>
            <person name="van der Lee T.A.J."/>
        </authorList>
    </citation>
    <scope>NUCLEOTIDE SEQUENCE [LARGE SCALE GENOMIC DNA]</scope>
    <source>
        <strain evidence="2 3">MB42</strain>
    </source>
</reference>
<accession>A0A507CZK5</accession>
<dbReference type="VEuPathDB" id="FungiDB:SeMB42_g04258"/>
<evidence type="ECO:0000313" key="3">
    <source>
        <dbReference type="Proteomes" id="UP000317494"/>
    </source>
</evidence>
<evidence type="ECO:0000313" key="2">
    <source>
        <dbReference type="EMBL" id="TPX44647.1"/>
    </source>
</evidence>
<organism evidence="2 3">
    <name type="scientific">Synchytrium endobioticum</name>
    <dbReference type="NCBI Taxonomy" id="286115"/>
    <lineage>
        <taxon>Eukaryota</taxon>
        <taxon>Fungi</taxon>
        <taxon>Fungi incertae sedis</taxon>
        <taxon>Chytridiomycota</taxon>
        <taxon>Chytridiomycota incertae sedis</taxon>
        <taxon>Chytridiomycetes</taxon>
        <taxon>Synchytriales</taxon>
        <taxon>Synchytriaceae</taxon>
        <taxon>Synchytrium</taxon>
    </lineage>
</organism>
<proteinExistence type="predicted"/>